<dbReference type="Proteomes" id="UP000249363">
    <property type="component" value="Unassembled WGS sequence"/>
</dbReference>
<dbReference type="EMBL" id="MIKG01000001">
    <property type="protein sequence ID" value="RAO64737.1"/>
    <property type="molecule type" value="Genomic_DNA"/>
</dbReference>
<dbReference type="PROSITE" id="PS51186">
    <property type="entry name" value="GNAT"/>
    <property type="match status" value="1"/>
</dbReference>
<dbReference type="STRING" id="1196081.A0A364KMG8"/>
<dbReference type="AlphaFoldDB" id="A0A364KMG8"/>
<comment type="caution">
    <text evidence="2">The sequence shown here is derived from an EMBL/GenBank/DDBJ whole genome shotgun (WGS) entry which is preliminary data.</text>
</comment>
<evidence type="ECO:0000313" key="3">
    <source>
        <dbReference type="Proteomes" id="UP000249363"/>
    </source>
</evidence>
<dbReference type="PANTHER" id="PTHR42791">
    <property type="entry name" value="GNAT FAMILY ACETYLTRANSFERASE"/>
    <property type="match status" value="1"/>
</dbReference>
<keyword evidence="3" id="KW-1185">Reference proteome</keyword>
<dbReference type="InterPro" id="IPR052523">
    <property type="entry name" value="Trichothecene_AcTrans"/>
</dbReference>
<dbReference type="Pfam" id="PF00583">
    <property type="entry name" value="Acetyltransf_1"/>
    <property type="match status" value="1"/>
</dbReference>
<feature type="domain" description="N-acetyltransferase" evidence="1">
    <location>
        <begin position="111"/>
        <end position="253"/>
    </location>
</feature>
<dbReference type="OrthoDB" id="2832510at2759"/>
<name>A0A364KMG8_TALAM</name>
<dbReference type="PANTHER" id="PTHR42791:SF14">
    <property type="entry name" value="N-ACETYLTRANSFERASE DOMAIN-CONTAINING PROTEIN"/>
    <property type="match status" value="1"/>
</dbReference>
<proteinExistence type="predicted"/>
<sequence>MDNQKTQPKRVSIKVEPITTAEDLGRFFDIAASAFARQAKDNVWITLHPGWDTPEGRANAISGNTKRWSAPTKDRNGYPNTIFLKATVSRVDEPGKEDIAGVAIWAQASMVEGYGDTPTNDIDKIMDVNALYPGNLAEQEYARQLLRSFYARRVEVANEIASSSSPALMILDLCAVDPAFQRLGVATELVRWGLDEAKRRGGLEATLEASSMGRHVYKKLGFQQEGGELHFRVDQEFEPRDRPSVVFMRTGRPGL</sequence>
<dbReference type="RefSeq" id="XP_040729254.1">
    <property type="nucleotide sequence ID" value="XM_040880190.1"/>
</dbReference>
<dbReference type="Gene3D" id="3.40.630.30">
    <property type="match status" value="1"/>
</dbReference>
<evidence type="ECO:0000259" key="1">
    <source>
        <dbReference type="PROSITE" id="PS51186"/>
    </source>
</evidence>
<dbReference type="CDD" id="cd04301">
    <property type="entry name" value="NAT_SF"/>
    <property type="match status" value="1"/>
</dbReference>
<organism evidence="2 3">
    <name type="scientific">Talaromyces amestolkiae</name>
    <dbReference type="NCBI Taxonomy" id="1196081"/>
    <lineage>
        <taxon>Eukaryota</taxon>
        <taxon>Fungi</taxon>
        <taxon>Dikarya</taxon>
        <taxon>Ascomycota</taxon>
        <taxon>Pezizomycotina</taxon>
        <taxon>Eurotiomycetes</taxon>
        <taxon>Eurotiomycetidae</taxon>
        <taxon>Eurotiales</taxon>
        <taxon>Trichocomaceae</taxon>
        <taxon>Talaromyces</taxon>
        <taxon>Talaromyces sect. Talaromyces</taxon>
    </lineage>
</organism>
<dbReference type="InterPro" id="IPR016181">
    <property type="entry name" value="Acyl_CoA_acyltransferase"/>
</dbReference>
<dbReference type="GeneID" id="63789966"/>
<gene>
    <name evidence="2" type="ORF">BHQ10_000749</name>
</gene>
<dbReference type="InterPro" id="IPR000182">
    <property type="entry name" value="GNAT_dom"/>
</dbReference>
<accession>A0A364KMG8</accession>
<reference evidence="2 3" key="1">
    <citation type="journal article" date="2017" name="Biotechnol. Biofuels">
        <title>Differential beta-glucosidase expression as a function of carbon source availability in Talaromyces amestolkiae: a genomic and proteomic approach.</title>
        <authorList>
            <person name="de Eugenio L.I."/>
            <person name="Mendez-Liter J.A."/>
            <person name="Nieto-Dominguez M."/>
            <person name="Alonso L."/>
            <person name="Gil-Munoz J."/>
            <person name="Barriuso J."/>
            <person name="Prieto A."/>
            <person name="Martinez M.J."/>
        </authorList>
    </citation>
    <scope>NUCLEOTIDE SEQUENCE [LARGE SCALE GENOMIC DNA]</scope>
    <source>
        <strain evidence="2 3">CIB</strain>
    </source>
</reference>
<dbReference type="SUPFAM" id="SSF55729">
    <property type="entry name" value="Acyl-CoA N-acyltransferases (Nat)"/>
    <property type="match status" value="1"/>
</dbReference>
<protein>
    <recommendedName>
        <fullName evidence="1">N-acetyltransferase domain-containing protein</fullName>
    </recommendedName>
</protein>
<dbReference type="GO" id="GO:0016747">
    <property type="term" value="F:acyltransferase activity, transferring groups other than amino-acyl groups"/>
    <property type="evidence" value="ECO:0007669"/>
    <property type="project" value="InterPro"/>
</dbReference>
<evidence type="ECO:0000313" key="2">
    <source>
        <dbReference type="EMBL" id="RAO64737.1"/>
    </source>
</evidence>